<dbReference type="GO" id="GO:0005737">
    <property type="term" value="C:cytoplasm"/>
    <property type="evidence" value="ECO:0007669"/>
    <property type="project" value="UniProtKB-SubCell"/>
</dbReference>
<protein>
    <recommendedName>
        <fullName evidence="7">3-phosphoshikimate 1-carboxyvinyltransferase</fullName>
        <ecNumber evidence="7">2.5.1.19</ecNumber>
    </recommendedName>
    <alternativeName>
        <fullName evidence="7">5-enolpyruvylshikimate-3-phosphate synthase</fullName>
        <shortName evidence="7">EPSP synthase</shortName>
        <shortName evidence="7">EPSPS</shortName>
    </alternativeName>
</protein>
<feature type="domain" description="Enolpyruvate transferase" evidence="8">
    <location>
        <begin position="8"/>
        <end position="419"/>
    </location>
</feature>
<feature type="binding site" evidence="7">
    <location>
        <position position="122"/>
    </location>
    <ligand>
        <name>phosphoenolpyruvate</name>
        <dbReference type="ChEBI" id="CHEBI:58702"/>
    </ligand>
</feature>
<dbReference type="PANTHER" id="PTHR21090:SF5">
    <property type="entry name" value="PENTAFUNCTIONAL AROM POLYPEPTIDE"/>
    <property type="match status" value="1"/>
</dbReference>
<keyword evidence="5 7" id="KW-0057">Aromatic amino acid biosynthesis</keyword>
<feature type="binding site" evidence="7">
    <location>
        <position position="169"/>
    </location>
    <ligand>
        <name>3-phosphoshikimate</name>
        <dbReference type="ChEBI" id="CHEBI:145989"/>
    </ligand>
</feature>
<comment type="function">
    <text evidence="7">Catalyzes the transfer of the enolpyruvyl moiety of phosphoenolpyruvate (PEP) to the 5-hydroxyl of shikimate-3-phosphate (S3P) to produce enolpyruvyl shikimate-3-phosphate and inorganic phosphate.</text>
</comment>
<comment type="catalytic activity">
    <reaction evidence="6">
        <text>3-phosphoshikimate + phosphoenolpyruvate = 5-O-(1-carboxyvinyl)-3-phosphoshikimate + phosphate</text>
        <dbReference type="Rhea" id="RHEA:21256"/>
        <dbReference type="ChEBI" id="CHEBI:43474"/>
        <dbReference type="ChEBI" id="CHEBI:57701"/>
        <dbReference type="ChEBI" id="CHEBI:58702"/>
        <dbReference type="ChEBI" id="CHEBI:145989"/>
        <dbReference type="EC" id="2.5.1.19"/>
    </reaction>
    <physiologicalReaction direction="left-to-right" evidence="6">
        <dbReference type="Rhea" id="RHEA:21257"/>
    </physiologicalReaction>
</comment>
<evidence type="ECO:0000256" key="5">
    <source>
        <dbReference type="ARBA" id="ARBA00023141"/>
    </source>
</evidence>
<dbReference type="InterPro" id="IPR023193">
    <property type="entry name" value="EPSP_synthase_CS"/>
</dbReference>
<evidence type="ECO:0000313" key="10">
    <source>
        <dbReference type="Proteomes" id="UP000199611"/>
    </source>
</evidence>
<dbReference type="OrthoDB" id="9809920at2"/>
<evidence type="ECO:0000256" key="4">
    <source>
        <dbReference type="ARBA" id="ARBA00022679"/>
    </source>
</evidence>
<feature type="binding site" evidence="7">
    <location>
        <position position="386"/>
    </location>
    <ligand>
        <name>phosphoenolpyruvate</name>
        <dbReference type="ChEBI" id="CHEBI:58702"/>
    </ligand>
</feature>
<dbReference type="Proteomes" id="UP000199611">
    <property type="component" value="Unassembled WGS sequence"/>
</dbReference>
<organism evidence="9 10">
    <name type="scientific">Thermodesulforhabdus norvegica</name>
    <dbReference type="NCBI Taxonomy" id="39841"/>
    <lineage>
        <taxon>Bacteria</taxon>
        <taxon>Pseudomonadati</taxon>
        <taxon>Thermodesulfobacteriota</taxon>
        <taxon>Syntrophobacteria</taxon>
        <taxon>Syntrophobacterales</taxon>
        <taxon>Thermodesulforhabdaceae</taxon>
        <taxon>Thermodesulforhabdus</taxon>
    </lineage>
</organism>
<feature type="binding site" evidence="7">
    <location>
        <position position="339"/>
    </location>
    <ligand>
        <name>3-phosphoshikimate</name>
        <dbReference type="ChEBI" id="CHEBI:145989"/>
    </ligand>
</feature>
<dbReference type="RefSeq" id="WP_093393474.1">
    <property type="nucleotide sequence ID" value="NZ_FOUU01000001.1"/>
</dbReference>
<comment type="pathway">
    <text evidence="1 7">Metabolic intermediate biosynthesis; chorismate biosynthesis; chorismate from D-erythrose 4-phosphate and phosphoenolpyruvate: step 6/7.</text>
</comment>
<dbReference type="CDD" id="cd01556">
    <property type="entry name" value="EPSP_synthase"/>
    <property type="match status" value="1"/>
</dbReference>
<accession>A0A1I4RM50</accession>
<comment type="subunit">
    <text evidence="7">Monomer.</text>
</comment>
<feature type="binding site" evidence="7">
    <location>
        <position position="94"/>
    </location>
    <ligand>
        <name>phosphoenolpyruvate</name>
        <dbReference type="ChEBI" id="CHEBI:58702"/>
    </ligand>
</feature>
<dbReference type="PROSITE" id="PS00104">
    <property type="entry name" value="EPSP_SYNTHASE_1"/>
    <property type="match status" value="1"/>
</dbReference>
<dbReference type="Gene3D" id="3.65.10.10">
    <property type="entry name" value="Enolpyruvate transferase domain"/>
    <property type="match status" value="2"/>
</dbReference>
<comment type="subcellular location">
    <subcellularLocation>
        <location evidence="7">Cytoplasm</location>
    </subcellularLocation>
</comment>
<dbReference type="InterPro" id="IPR006264">
    <property type="entry name" value="EPSP_synthase"/>
</dbReference>
<evidence type="ECO:0000256" key="6">
    <source>
        <dbReference type="ARBA" id="ARBA00044633"/>
    </source>
</evidence>
<proteinExistence type="inferred from homology"/>
<dbReference type="InterPro" id="IPR036968">
    <property type="entry name" value="Enolpyruvate_Tfrase_sf"/>
</dbReference>
<dbReference type="PROSITE" id="PS00885">
    <property type="entry name" value="EPSP_SYNTHASE_2"/>
    <property type="match status" value="1"/>
</dbReference>
<dbReference type="InterPro" id="IPR013792">
    <property type="entry name" value="RNA3'P_cycl/enolpyr_Trfase_a/b"/>
</dbReference>
<reference evidence="9 10" key="1">
    <citation type="submission" date="2016-10" db="EMBL/GenBank/DDBJ databases">
        <authorList>
            <person name="de Groot N.N."/>
        </authorList>
    </citation>
    <scope>NUCLEOTIDE SEQUENCE [LARGE SCALE GENOMIC DNA]</scope>
    <source>
        <strain evidence="9 10">DSM 9990</strain>
    </source>
</reference>
<dbReference type="AlphaFoldDB" id="A0A1I4RM50"/>
<keyword evidence="3 7" id="KW-0028">Amino-acid biosynthesis</keyword>
<dbReference type="PANTHER" id="PTHR21090">
    <property type="entry name" value="AROM/DEHYDROQUINATE SYNTHASE"/>
    <property type="match status" value="1"/>
</dbReference>
<keyword evidence="10" id="KW-1185">Reference proteome</keyword>
<dbReference type="HAMAP" id="MF_00210">
    <property type="entry name" value="EPSP_synth"/>
    <property type="match status" value="1"/>
</dbReference>
<feature type="active site" description="Proton acceptor" evidence="7">
    <location>
        <position position="312"/>
    </location>
</feature>
<name>A0A1I4RM50_9BACT</name>
<evidence type="ECO:0000256" key="7">
    <source>
        <dbReference type="HAMAP-Rule" id="MF_00210"/>
    </source>
</evidence>
<feature type="binding site" evidence="7">
    <location>
        <position position="168"/>
    </location>
    <ligand>
        <name>3-phosphoshikimate</name>
        <dbReference type="ChEBI" id="CHEBI:145989"/>
    </ligand>
</feature>
<evidence type="ECO:0000256" key="1">
    <source>
        <dbReference type="ARBA" id="ARBA00004811"/>
    </source>
</evidence>
<dbReference type="STRING" id="39841.SAMN05660836_00693"/>
<dbReference type="EMBL" id="FOUU01000001">
    <property type="protein sequence ID" value="SFM53269.1"/>
    <property type="molecule type" value="Genomic_DNA"/>
</dbReference>
<feature type="binding site" evidence="7">
    <location>
        <position position="343"/>
    </location>
    <ligand>
        <name>phosphoenolpyruvate</name>
        <dbReference type="ChEBI" id="CHEBI:58702"/>
    </ligand>
</feature>
<feature type="binding site" evidence="7">
    <location>
        <position position="28"/>
    </location>
    <ligand>
        <name>3-phosphoshikimate</name>
        <dbReference type="ChEBI" id="CHEBI:145989"/>
    </ligand>
</feature>
<feature type="binding site" evidence="7">
    <location>
        <position position="312"/>
    </location>
    <ligand>
        <name>3-phosphoshikimate</name>
        <dbReference type="ChEBI" id="CHEBI:145989"/>
    </ligand>
</feature>
<feature type="binding site" evidence="7">
    <location>
        <position position="23"/>
    </location>
    <ligand>
        <name>3-phosphoshikimate</name>
        <dbReference type="ChEBI" id="CHEBI:145989"/>
    </ligand>
</feature>
<feature type="binding site" evidence="7">
    <location>
        <position position="411"/>
    </location>
    <ligand>
        <name>phosphoenolpyruvate</name>
        <dbReference type="ChEBI" id="CHEBI:58702"/>
    </ligand>
</feature>
<sequence length="430" mass="46281">MSEVLAIKPVKSVSGRVLLPGSKSMTHRAFLMSALADGQSEVLHALKSEDTLFTAEALSKLGAVVSWEQDRVFIGPPQVRWAVPDGPLYVGNSGTTMRLLLGVVSAGTGRIVLDGSERMRQRPIGPVAGALESLGVKCRFLGKEGYPPVAVVSSGLKSGEAEVDASRSSQFLSSLLIAAPCAEGPVVLKWRKPVASFPYVQMTLRMMKERGIEYRNLDETSIEVPAPQKYAPGRVEIEGDCSSASYFWAAAAVTGGRVETYPVFKQSYQGDAAFLDVLEMMGCKVDRWDDVVSVEGPELLKPVDVDMNTMPDMVPTLAVVAAFAGGRTVIRNVGHLRIKESDRLSAVATELSRVGGDVEIVGDDTLVIKGGRKLHGGLIETYEDHRIAMAFSILGLRVEGVVIKNPGVVAKSFPGYWDVFSSLVLRRDGD</sequence>
<evidence type="ECO:0000259" key="8">
    <source>
        <dbReference type="Pfam" id="PF00275"/>
    </source>
</evidence>
<dbReference type="UniPathway" id="UPA00053">
    <property type="reaction ID" value="UER00089"/>
</dbReference>
<feature type="binding site" evidence="7">
    <location>
        <position position="170"/>
    </location>
    <ligand>
        <name>phosphoenolpyruvate</name>
        <dbReference type="ChEBI" id="CHEBI:58702"/>
    </ligand>
</feature>
<gene>
    <name evidence="7" type="primary">aroA</name>
    <name evidence="9" type="ORF">SAMN05660836_00693</name>
</gene>
<evidence type="ECO:0000256" key="3">
    <source>
        <dbReference type="ARBA" id="ARBA00022605"/>
    </source>
</evidence>
<keyword evidence="4 7" id="KW-0808">Transferase</keyword>
<feature type="binding site" evidence="7">
    <location>
        <position position="196"/>
    </location>
    <ligand>
        <name>3-phosphoshikimate</name>
        <dbReference type="ChEBI" id="CHEBI:145989"/>
    </ligand>
</feature>
<dbReference type="PIRSF" id="PIRSF000505">
    <property type="entry name" value="EPSPS"/>
    <property type="match status" value="1"/>
</dbReference>
<dbReference type="GO" id="GO:0003866">
    <property type="term" value="F:3-phosphoshikimate 1-carboxyvinyltransferase activity"/>
    <property type="evidence" value="ECO:0007669"/>
    <property type="project" value="UniProtKB-UniRule"/>
</dbReference>
<comment type="similarity">
    <text evidence="2 7">Belongs to the EPSP synthase family.</text>
</comment>
<dbReference type="Pfam" id="PF00275">
    <property type="entry name" value="EPSP_synthase"/>
    <property type="match status" value="1"/>
</dbReference>
<evidence type="ECO:0000256" key="2">
    <source>
        <dbReference type="ARBA" id="ARBA00009948"/>
    </source>
</evidence>
<dbReference type="EC" id="2.5.1.19" evidence="7"/>
<evidence type="ECO:0000313" key="9">
    <source>
        <dbReference type="EMBL" id="SFM53269.1"/>
    </source>
</evidence>
<dbReference type="GO" id="GO:0009423">
    <property type="term" value="P:chorismate biosynthetic process"/>
    <property type="evidence" value="ECO:0007669"/>
    <property type="project" value="UniProtKB-UniRule"/>
</dbReference>
<feature type="binding site" evidence="7">
    <location>
        <position position="170"/>
    </location>
    <ligand>
        <name>3-phosphoshikimate</name>
        <dbReference type="ChEBI" id="CHEBI:145989"/>
    </ligand>
</feature>
<feature type="binding site" evidence="7">
    <location>
        <position position="23"/>
    </location>
    <ligand>
        <name>phosphoenolpyruvate</name>
        <dbReference type="ChEBI" id="CHEBI:58702"/>
    </ligand>
</feature>
<comment type="caution">
    <text evidence="7">Lacks conserved residue(s) required for the propagation of feature annotation.</text>
</comment>
<keyword evidence="7" id="KW-0963">Cytoplasm</keyword>
<dbReference type="GO" id="GO:0008652">
    <property type="term" value="P:amino acid biosynthetic process"/>
    <property type="evidence" value="ECO:0007669"/>
    <property type="project" value="UniProtKB-KW"/>
</dbReference>
<dbReference type="NCBIfam" id="TIGR01356">
    <property type="entry name" value="aroA"/>
    <property type="match status" value="1"/>
</dbReference>
<feature type="binding site" evidence="7">
    <location>
        <position position="24"/>
    </location>
    <ligand>
        <name>3-phosphoshikimate</name>
        <dbReference type="ChEBI" id="CHEBI:145989"/>
    </ligand>
</feature>
<dbReference type="InterPro" id="IPR001986">
    <property type="entry name" value="Enolpyruvate_Tfrase_dom"/>
</dbReference>
<dbReference type="SUPFAM" id="SSF55205">
    <property type="entry name" value="EPT/RTPC-like"/>
    <property type="match status" value="1"/>
</dbReference>
<dbReference type="GO" id="GO:0009073">
    <property type="term" value="P:aromatic amino acid family biosynthetic process"/>
    <property type="evidence" value="ECO:0007669"/>
    <property type="project" value="UniProtKB-KW"/>
</dbReference>